<accession>A0A540NSU2</accession>
<sequence>MCLCSLASQKFQTTTKKIKEVWLKAVQSVPQKERVFCFIQVGFKVLPRYPTSYLIPPVNFKLDMTTHGVQLATKEEETCRGWVNKLSQAPHVLGLIREKFDEAQLGAFRTSFFGHLQGVDELAFSGQLIHDLSLRRVANQGLKT</sequence>
<dbReference type="Proteomes" id="UP000315295">
    <property type="component" value="Unassembled WGS sequence"/>
</dbReference>
<organism evidence="1 2">
    <name type="scientific">Malus baccata</name>
    <name type="common">Siberian crab apple</name>
    <name type="synonym">Pyrus baccata</name>
    <dbReference type="NCBI Taxonomy" id="106549"/>
    <lineage>
        <taxon>Eukaryota</taxon>
        <taxon>Viridiplantae</taxon>
        <taxon>Streptophyta</taxon>
        <taxon>Embryophyta</taxon>
        <taxon>Tracheophyta</taxon>
        <taxon>Spermatophyta</taxon>
        <taxon>Magnoliopsida</taxon>
        <taxon>eudicotyledons</taxon>
        <taxon>Gunneridae</taxon>
        <taxon>Pentapetalae</taxon>
        <taxon>rosids</taxon>
        <taxon>fabids</taxon>
        <taxon>Rosales</taxon>
        <taxon>Rosaceae</taxon>
        <taxon>Amygdaloideae</taxon>
        <taxon>Maleae</taxon>
        <taxon>Malus</taxon>
    </lineage>
</organism>
<keyword evidence="2" id="KW-1185">Reference proteome</keyword>
<gene>
    <name evidence="1" type="ORF">C1H46_000023</name>
</gene>
<protein>
    <submittedName>
        <fullName evidence="1">Uncharacterized protein</fullName>
    </submittedName>
</protein>
<comment type="caution">
    <text evidence="1">The sequence shown here is derived from an EMBL/GenBank/DDBJ whole genome shotgun (WGS) entry which is preliminary data.</text>
</comment>
<name>A0A540NSU2_MALBA</name>
<dbReference type="AlphaFoldDB" id="A0A540NSU2"/>
<proteinExistence type="predicted"/>
<evidence type="ECO:0000313" key="1">
    <source>
        <dbReference type="EMBL" id="TQE14104.1"/>
    </source>
</evidence>
<dbReference type="EMBL" id="VIEB01000005">
    <property type="protein sequence ID" value="TQE14104.1"/>
    <property type="molecule type" value="Genomic_DNA"/>
</dbReference>
<evidence type="ECO:0000313" key="2">
    <source>
        <dbReference type="Proteomes" id="UP000315295"/>
    </source>
</evidence>
<reference evidence="1 2" key="1">
    <citation type="journal article" date="2019" name="G3 (Bethesda)">
        <title>Sequencing of a Wild Apple (Malus baccata) Genome Unravels the Differences Between Cultivated and Wild Apple Species Regarding Disease Resistance and Cold Tolerance.</title>
        <authorList>
            <person name="Chen X."/>
        </authorList>
    </citation>
    <scope>NUCLEOTIDE SEQUENCE [LARGE SCALE GENOMIC DNA]</scope>
    <source>
        <strain evidence="2">cv. Shandingzi</strain>
        <tissue evidence="1">Leaves</tissue>
    </source>
</reference>